<evidence type="ECO:0000313" key="2">
    <source>
        <dbReference type="WBParaSite" id="JU765_v2.g16475.t1"/>
    </source>
</evidence>
<accession>A0AC34QHS0</accession>
<proteinExistence type="predicted"/>
<organism evidence="1 2">
    <name type="scientific">Panagrolaimus sp. JU765</name>
    <dbReference type="NCBI Taxonomy" id="591449"/>
    <lineage>
        <taxon>Eukaryota</taxon>
        <taxon>Metazoa</taxon>
        <taxon>Ecdysozoa</taxon>
        <taxon>Nematoda</taxon>
        <taxon>Chromadorea</taxon>
        <taxon>Rhabditida</taxon>
        <taxon>Tylenchina</taxon>
        <taxon>Panagrolaimomorpha</taxon>
        <taxon>Panagrolaimoidea</taxon>
        <taxon>Panagrolaimidae</taxon>
        <taxon>Panagrolaimus</taxon>
    </lineage>
</organism>
<sequence length="222" mass="24475">MQFFVYLFVFSIVAINADEYCIQQLTTAQAAFNAALGITGADWNSADALANQIYVHYMSDPPTGMRTVCTASNNYKNALGTDYMKCFNPLQLIRNANGSASGISITNAFNYFSVMSQFDFTCGAGFGIFVNDLTHCLPNVFANSTEALKYCQLVFKNQVAAGDPKMICAYVTTLMDCFTNTFKVCGDIGTFFGCEYARTQLINLYPSCNEVSTNCMVNNYNH</sequence>
<reference evidence="2" key="1">
    <citation type="submission" date="2022-11" db="UniProtKB">
        <authorList>
            <consortium name="WormBaseParasite"/>
        </authorList>
    </citation>
    <scope>IDENTIFICATION</scope>
</reference>
<protein>
    <submittedName>
        <fullName evidence="2">Uncharacterized protein</fullName>
    </submittedName>
</protein>
<dbReference type="Proteomes" id="UP000887576">
    <property type="component" value="Unplaced"/>
</dbReference>
<evidence type="ECO:0000313" key="1">
    <source>
        <dbReference type="Proteomes" id="UP000887576"/>
    </source>
</evidence>
<name>A0AC34QHS0_9BILA</name>
<dbReference type="WBParaSite" id="JU765_v2.g16475.t1">
    <property type="protein sequence ID" value="JU765_v2.g16475.t1"/>
    <property type="gene ID" value="JU765_v2.g16475"/>
</dbReference>